<proteinExistence type="predicted"/>
<evidence type="ECO:0000256" key="1">
    <source>
        <dbReference type="SAM" id="Phobius"/>
    </source>
</evidence>
<sequence length="450" mass="51028">MIWLYALVNGLALLWGARYAWRVGLRTVIPFAMCLALLSVYCLLTPVCFYLMGRETVTGDAGYFRYVGKNIAAYYETGLFAYMVANLCFVGGFVAHHKPEETVSQVLPASCLPALRRFVVLLYGLFMAIVLVDIRLSGVSLVDVFLGTSEQALFSAPSVSNTYYFRAFADSIITTLVLYAYLGGRRSRLIALVVPAFVLFALLGFRYRLILTVLGLLLVYLFRPGRRINGWRWAWVSVTLIYFLLMITYNRWFVITGLYDRIRLNPVAYDYAVLLEQTRGSLADFNLLRYYAENPETAHDYGLSMFGYVVVQIVPRHLFPGGEKPYPSPFIDVLDKSLELPVTWARIGEASLHYGAFYAGFGWMGFVVLPGLMGWWISTAIRRNPGRVPLGFLGQVGFSLALFQFITRGYFPQFVDHFVYLFIPLWLIGSRIRKAAEPQSTIHPLHEAVH</sequence>
<evidence type="ECO:0000313" key="2">
    <source>
        <dbReference type="EMBL" id="MBC3792271.1"/>
    </source>
</evidence>
<feature type="transmembrane region" description="Helical" evidence="1">
    <location>
        <begin position="163"/>
        <end position="182"/>
    </location>
</feature>
<feature type="transmembrane region" description="Helical" evidence="1">
    <location>
        <begin position="73"/>
        <end position="94"/>
    </location>
</feature>
<dbReference type="EMBL" id="VFIA01000015">
    <property type="protein sequence ID" value="MBC3792271.1"/>
    <property type="molecule type" value="Genomic_DNA"/>
</dbReference>
<keyword evidence="3" id="KW-1185">Reference proteome</keyword>
<feature type="transmembrane region" description="Helical" evidence="1">
    <location>
        <begin position="114"/>
        <end position="132"/>
    </location>
</feature>
<evidence type="ECO:0008006" key="4">
    <source>
        <dbReference type="Google" id="ProtNLM"/>
    </source>
</evidence>
<feature type="transmembrane region" description="Helical" evidence="1">
    <location>
        <begin position="30"/>
        <end position="52"/>
    </location>
</feature>
<reference evidence="2 3" key="1">
    <citation type="submission" date="2019-06" db="EMBL/GenBank/DDBJ databases">
        <title>Spirosoma utsteinense sp. nov. isolated from Antarctic ice-free soils.</title>
        <authorList>
            <person name="Tahon G."/>
        </authorList>
    </citation>
    <scope>NUCLEOTIDE SEQUENCE [LARGE SCALE GENOMIC DNA]</scope>
    <source>
        <strain evidence="2 3">LMG 31447</strain>
    </source>
</reference>
<organism evidence="2 3">
    <name type="scientific">Spirosoma utsteinense</name>
    <dbReference type="NCBI Taxonomy" id="2585773"/>
    <lineage>
        <taxon>Bacteria</taxon>
        <taxon>Pseudomonadati</taxon>
        <taxon>Bacteroidota</taxon>
        <taxon>Cytophagia</taxon>
        <taxon>Cytophagales</taxon>
        <taxon>Cytophagaceae</taxon>
        <taxon>Spirosoma</taxon>
    </lineage>
</organism>
<dbReference type="RefSeq" id="WP_186738057.1">
    <property type="nucleotide sequence ID" value="NZ_VFIA01000015.1"/>
</dbReference>
<accession>A0ABR6W6R5</accession>
<keyword evidence="1" id="KW-0472">Membrane</keyword>
<gene>
    <name evidence="2" type="ORF">FH603_2782</name>
</gene>
<name>A0ABR6W6R5_9BACT</name>
<feature type="transmembrane region" description="Helical" evidence="1">
    <location>
        <begin position="390"/>
        <end position="411"/>
    </location>
</feature>
<feature type="transmembrane region" description="Helical" evidence="1">
    <location>
        <begin position="233"/>
        <end position="254"/>
    </location>
</feature>
<evidence type="ECO:0000313" key="3">
    <source>
        <dbReference type="Proteomes" id="UP000700732"/>
    </source>
</evidence>
<protein>
    <recommendedName>
        <fullName evidence="4">Oligosaccharide repeat unit polymerase</fullName>
    </recommendedName>
</protein>
<feature type="transmembrane region" description="Helical" evidence="1">
    <location>
        <begin position="188"/>
        <end position="221"/>
    </location>
</feature>
<keyword evidence="1" id="KW-1133">Transmembrane helix</keyword>
<comment type="caution">
    <text evidence="2">The sequence shown here is derived from an EMBL/GenBank/DDBJ whole genome shotgun (WGS) entry which is preliminary data.</text>
</comment>
<keyword evidence="1" id="KW-0812">Transmembrane</keyword>
<feature type="transmembrane region" description="Helical" evidence="1">
    <location>
        <begin position="356"/>
        <end position="378"/>
    </location>
</feature>
<dbReference type="Proteomes" id="UP000700732">
    <property type="component" value="Unassembled WGS sequence"/>
</dbReference>